<feature type="transmembrane region" description="Helical" evidence="1">
    <location>
        <begin position="141"/>
        <end position="161"/>
    </location>
</feature>
<feature type="transmembrane region" description="Helical" evidence="1">
    <location>
        <begin position="42"/>
        <end position="59"/>
    </location>
</feature>
<feature type="transmembrane region" description="Helical" evidence="1">
    <location>
        <begin position="20"/>
        <end position="37"/>
    </location>
</feature>
<name>A0A6C0B6R4_9ZZZZ</name>
<keyword evidence="1" id="KW-1133">Transmembrane helix</keyword>
<organism evidence="2">
    <name type="scientific">viral metagenome</name>
    <dbReference type="NCBI Taxonomy" id="1070528"/>
    <lineage>
        <taxon>unclassified sequences</taxon>
        <taxon>metagenomes</taxon>
        <taxon>organismal metagenomes</taxon>
    </lineage>
</organism>
<protein>
    <submittedName>
        <fullName evidence="2">Uncharacterized protein</fullName>
    </submittedName>
</protein>
<sequence length="166" mass="19679">MKYFDFKNDSTTIPKNISNYALYSGQIFIFGAIITCFMRHYYLSMLMFLLYVSTMLFWSNVHIEYLSNEKIADSLIGTSVILLATFYYARNYFKNRFKNIWYISISISVFVFIINEIIYYLNITKNNNFVNLIEQNLIHNISVFSHIIFLHIMPVFTYIYCAASSI</sequence>
<evidence type="ECO:0000256" key="1">
    <source>
        <dbReference type="SAM" id="Phobius"/>
    </source>
</evidence>
<dbReference type="AlphaFoldDB" id="A0A6C0B6R4"/>
<reference evidence="2" key="1">
    <citation type="journal article" date="2020" name="Nature">
        <title>Giant virus diversity and host interactions through global metagenomics.</title>
        <authorList>
            <person name="Schulz F."/>
            <person name="Roux S."/>
            <person name="Paez-Espino D."/>
            <person name="Jungbluth S."/>
            <person name="Walsh D.A."/>
            <person name="Denef V.J."/>
            <person name="McMahon K.D."/>
            <person name="Konstantinidis K.T."/>
            <person name="Eloe-Fadrosh E.A."/>
            <person name="Kyrpides N.C."/>
            <person name="Woyke T."/>
        </authorList>
    </citation>
    <scope>NUCLEOTIDE SEQUENCE</scope>
    <source>
        <strain evidence="2">GVMAG-M-3300010158-13</strain>
    </source>
</reference>
<proteinExistence type="predicted"/>
<keyword evidence="1" id="KW-0472">Membrane</keyword>
<keyword evidence="1" id="KW-0812">Transmembrane</keyword>
<evidence type="ECO:0000313" key="2">
    <source>
        <dbReference type="EMBL" id="QHS87907.1"/>
    </source>
</evidence>
<accession>A0A6C0B6R4</accession>
<dbReference type="EMBL" id="MN739089">
    <property type="protein sequence ID" value="QHS87907.1"/>
    <property type="molecule type" value="Genomic_DNA"/>
</dbReference>
<feature type="transmembrane region" description="Helical" evidence="1">
    <location>
        <begin position="71"/>
        <end position="89"/>
    </location>
</feature>
<feature type="transmembrane region" description="Helical" evidence="1">
    <location>
        <begin position="101"/>
        <end position="121"/>
    </location>
</feature>